<dbReference type="VEuPathDB" id="VectorBase:CSON015484"/>
<dbReference type="PROSITE" id="PS50238">
    <property type="entry name" value="RHOGAP"/>
    <property type="match status" value="1"/>
</dbReference>
<dbReference type="SUPFAM" id="SSF50729">
    <property type="entry name" value="PH domain-like"/>
    <property type="match status" value="1"/>
</dbReference>
<dbReference type="Pfam" id="PF14604">
    <property type="entry name" value="SH3_9"/>
    <property type="match status" value="1"/>
</dbReference>
<dbReference type="Gene3D" id="2.30.29.30">
    <property type="entry name" value="Pleckstrin-homology domain (PH domain)/Phosphotyrosine-binding domain (PTB)"/>
    <property type="match status" value="1"/>
</dbReference>
<feature type="region of interest" description="Disordered" evidence="4">
    <location>
        <begin position="698"/>
        <end position="724"/>
    </location>
</feature>
<dbReference type="PANTHER" id="PTHR12552:SF1">
    <property type="entry name" value="RHO GTPASE-ACTIVATING PROTEIN GRAF"/>
    <property type="match status" value="1"/>
</dbReference>
<proteinExistence type="predicted"/>
<dbReference type="InterPro" id="IPR001452">
    <property type="entry name" value="SH3_domain"/>
</dbReference>
<dbReference type="SMART" id="SM00233">
    <property type="entry name" value="PH"/>
    <property type="match status" value="1"/>
</dbReference>
<dbReference type="SUPFAM" id="SSF103657">
    <property type="entry name" value="BAR/IMD domain-like"/>
    <property type="match status" value="1"/>
</dbReference>
<evidence type="ECO:0000259" key="5">
    <source>
        <dbReference type="PROSITE" id="PS50002"/>
    </source>
</evidence>
<dbReference type="Pfam" id="PF00620">
    <property type="entry name" value="RhoGAP"/>
    <property type="match status" value="1"/>
</dbReference>
<evidence type="ECO:0000256" key="2">
    <source>
        <dbReference type="ARBA" id="ARBA00022468"/>
    </source>
</evidence>
<evidence type="ECO:0000259" key="6">
    <source>
        <dbReference type="PROSITE" id="PS50003"/>
    </source>
</evidence>
<dbReference type="SMART" id="SM00326">
    <property type="entry name" value="SH3"/>
    <property type="match status" value="1"/>
</dbReference>
<name>A0A336MDA1_CULSO</name>
<evidence type="ECO:0000313" key="8">
    <source>
        <dbReference type="EMBL" id="SSX28314.1"/>
    </source>
</evidence>
<dbReference type="Pfam" id="PF16746">
    <property type="entry name" value="BAR_3"/>
    <property type="match status" value="1"/>
</dbReference>
<dbReference type="PROSITE" id="PS50003">
    <property type="entry name" value="PH_DOMAIN"/>
    <property type="match status" value="1"/>
</dbReference>
<dbReference type="InterPro" id="IPR004148">
    <property type="entry name" value="BAR_dom"/>
</dbReference>
<keyword evidence="2" id="KW-0343">GTPase activation</keyword>
<dbReference type="PROSITE" id="PS50002">
    <property type="entry name" value="SH3"/>
    <property type="match status" value="1"/>
</dbReference>
<dbReference type="InterPro" id="IPR047234">
    <property type="entry name" value="GRAF_fam"/>
</dbReference>
<dbReference type="CDD" id="cd11882">
    <property type="entry name" value="SH3_GRAF-like"/>
    <property type="match status" value="1"/>
</dbReference>
<feature type="compositionally biased region" description="Low complexity" evidence="4">
    <location>
        <begin position="703"/>
        <end position="718"/>
    </location>
</feature>
<gene>
    <name evidence="8" type="primary">CSON015484</name>
</gene>
<accession>A0A336MDA1</accession>
<dbReference type="InterPro" id="IPR000198">
    <property type="entry name" value="RhoGAP_dom"/>
</dbReference>
<evidence type="ECO:0000256" key="3">
    <source>
        <dbReference type="PROSITE-ProRule" id="PRU00192"/>
    </source>
</evidence>
<dbReference type="InterPro" id="IPR036028">
    <property type="entry name" value="SH3-like_dom_sf"/>
</dbReference>
<dbReference type="InterPro" id="IPR047225">
    <property type="entry name" value="PH_GRAF"/>
</dbReference>
<dbReference type="SUPFAM" id="SSF48350">
    <property type="entry name" value="GTPase activation domain, GAP"/>
    <property type="match status" value="1"/>
</dbReference>
<sequence>MVIVSNLQPLEFTDCLLDSPEFRDNLKKHEQELEKSSHQIKQIIKEVKDLLFAAKNLSKAQRTLSKSLEEFNFECIGSTQTDDEQVIAGSLKTFSRLISAIEDERDRMLDNAHDTIIGPLEEFRKVHIGGVKENKKKYDKKTIKFCQAQERFLNMSTKKPGNAVVEADASLGMLEREYLQESLGYVLRIQDVQERIKFEFVEIILRFISRWLVFYHVGHEVSEDAKEYMRDLQYSVQKKPESEFTKQGYLFLMEKKAFTATWSKYYCTYKKQLKQFSMLQYNQISGKTQTAPENLTLAICTRRVSDFEKRFCFDLMFLEKPGITFTFQALSEEDRKNWLNAMDGKEPQYLTPGLSSKTDEYYLDEVGFDFVKTCIEILEDRGLEEEGLYRVGGVSTKIMKLLSIGLDTTKSENERRQFFFTGNNFDILETKTIASALKHYLRHLSDPLMTYRLHDSFITAAKQETRAHRISDIHILVHRLPKSHFQMLDIVINHLQKVAAKSIKNKMNVFNLGVVFGPTLLRSAEETLASILDIKFNNVIIEMLIDNYDVVFKNPPGNSLHYMLQNKIIANDKFSIPTSTSENKIQFNQPLMRVVAKTNYTDSVLSTSLQNIPNGNQCLNANSSFKNDIRPISTINMSHTREIEKDSNPYVTQSHIKLYSAQYINLPNNKDNCFETNNRFALDSISHVDLPGHTDYSKTEVVNSTSSSNESLASSRDNSQSKWRHENQTLYKIFPEDQVILPKKGQKQDKEDLFKKLSPKDCLRVRTLYACLAENDGELSFEPNQIITYVRRSNERGWLIGTLNGKSGLIPENYVENVYKSPLP</sequence>
<keyword evidence="1 3" id="KW-0728">SH3 domain</keyword>
<feature type="domain" description="PH" evidence="6">
    <location>
        <begin position="243"/>
        <end position="347"/>
    </location>
</feature>
<evidence type="ECO:0000259" key="7">
    <source>
        <dbReference type="PROSITE" id="PS50238"/>
    </source>
</evidence>
<dbReference type="GO" id="GO:0005737">
    <property type="term" value="C:cytoplasm"/>
    <property type="evidence" value="ECO:0007669"/>
    <property type="project" value="InterPro"/>
</dbReference>
<dbReference type="CDD" id="cd01249">
    <property type="entry name" value="BAR-PH_GRAF_family"/>
    <property type="match status" value="1"/>
</dbReference>
<dbReference type="SMART" id="SM00324">
    <property type="entry name" value="RhoGAP"/>
    <property type="match status" value="1"/>
</dbReference>
<dbReference type="SUPFAM" id="SSF50044">
    <property type="entry name" value="SH3-domain"/>
    <property type="match status" value="1"/>
</dbReference>
<dbReference type="PANTHER" id="PTHR12552">
    <property type="entry name" value="OLIGOPHRENIN 1"/>
    <property type="match status" value="1"/>
</dbReference>
<dbReference type="GO" id="GO:0007165">
    <property type="term" value="P:signal transduction"/>
    <property type="evidence" value="ECO:0007669"/>
    <property type="project" value="InterPro"/>
</dbReference>
<evidence type="ECO:0000256" key="1">
    <source>
        <dbReference type="ARBA" id="ARBA00022443"/>
    </source>
</evidence>
<dbReference type="Gene3D" id="1.10.555.10">
    <property type="entry name" value="Rho GTPase activation protein"/>
    <property type="match status" value="1"/>
</dbReference>
<dbReference type="GO" id="GO:0005096">
    <property type="term" value="F:GTPase activator activity"/>
    <property type="evidence" value="ECO:0007669"/>
    <property type="project" value="UniProtKB-KW"/>
</dbReference>
<dbReference type="Gene3D" id="1.20.1270.60">
    <property type="entry name" value="Arfaptin homology (AH) domain/BAR domain"/>
    <property type="match status" value="1"/>
</dbReference>
<reference evidence="8" key="1">
    <citation type="submission" date="2018-07" db="EMBL/GenBank/DDBJ databases">
        <authorList>
            <person name="Quirk P.G."/>
            <person name="Krulwich T.A."/>
        </authorList>
    </citation>
    <scope>NUCLEOTIDE SEQUENCE</scope>
</reference>
<protein>
    <submittedName>
        <fullName evidence="8">CSON015484 protein</fullName>
    </submittedName>
</protein>
<feature type="domain" description="Rho-GAP" evidence="7">
    <location>
        <begin position="361"/>
        <end position="552"/>
    </location>
</feature>
<feature type="domain" description="SH3" evidence="5">
    <location>
        <begin position="760"/>
        <end position="820"/>
    </location>
</feature>
<dbReference type="InterPro" id="IPR001849">
    <property type="entry name" value="PH_domain"/>
</dbReference>
<dbReference type="Pfam" id="PF00169">
    <property type="entry name" value="PH"/>
    <property type="match status" value="1"/>
</dbReference>
<dbReference type="InterPro" id="IPR027267">
    <property type="entry name" value="AH/BAR_dom_sf"/>
</dbReference>
<organism evidence="8">
    <name type="scientific">Culicoides sonorensis</name>
    <name type="common">Biting midge</name>
    <dbReference type="NCBI Taxonomy" id="179676"/>
    <lineage>
        <taxon>Eukaryota</taxon>
        <taxon>Metazoa</taxon>
        <taxon>Ecdysozoa</taxon>
        <taxon>Arthropoda</taxon>
        <taxon>Hexapoda</taxon>
        <taxon>Insecta</taxon>
        <taxon>Pterygota</taxon>
        <taxon>Neoptera</taxon>
        <taxon>Endopterygota</taxon>
        <taxon>Diptera</taxon>
        <taxon>Nematocera</taxon>
        <taxon>Chironomoidea</taxon>
        <taxon>Ceratopogonidae</taxon>
        <taxon>Ceratopogoninae</taxon>
        <taxon>Culicoides</taxon>
        <taxon>Monoculicoides</taxon>
    </lineage>
</organism>
<dbReference type="EMBL" id="UFQT01000989">
    <property type="protein sequence ID" value="SSX28314.1"/>
    <property type="molecule type" value="Genomic_DNA"/>
</dbReference>
<dbReference type="AlphaFoldDB" id="A0A336MDA1"/>
<dbReference type="InterPro" id="IPR008936">
    <property type="entry name" value="Rho_GTPase_activation_prot"/>
</dbReference>
<dbReference type="FunFam" id="1.20.1270.60:FF:000001">
    <property type="entry name" value="Rho GTPase-activating protein 26"/>
    <property type="match status" value="1"/>
</dbReference>
<dbReference type="InterPro" id="IPR011993">
    <property type="entry name" value="PH-like_dom_sf"/>
</dbReference>
<evidence type="ECO:0000256" key="4">
    <source>
        <dbReference type="SAM" id="MobiDB-lite"/>
    </source>
</evidence>
<dbReference type="Gene3D" id="2.30.30.40">
    <property type="entry name" value="SH3 Domains"/>
    <property type="match status" value="1"/>
</dbReference>